<keyword evidence="1" id="KW-0472">Membrane</keyword>
<comment type="caution">
    <text evidence="2">The sequence shown here is derived from an EMBL/GenBank/DDBJ whole genome shotgun (WGS) entry which is preliminary data.</text>
</comment>
<dbReference type="InterPro" id="IPR021514">
    <property type="entry name" value="DUF3176"/>
</dbReference>
<accession>A0A9P4K7P6</accession>
<dbReference type="Pfam" id="PF11374">
    <property type="entry name" value="DUF3176"/>
    <property type="match status" value="1"/>
</dbReference>
<keyword evidence="1" id="KW-0812">Transmembrane</keyword>
<dbReference type="Proteomes" id="UP000800093">
    <property type="component" value="Unassembled WGS sequence"/>
</dbReference>
<gene>
    <name evidence="2" type="ORF">CC78DRAFT_608859</name>
</gene>
<feature type="transmembrane region" description="Helical" evidence="1">
    <location>
        <begin position="159"/>
        <end position="183"/>
    </location>
</feature>
<feature type="transmembrane region" description="Helical" evidence="1">
    <location>
        <begin position="671"/>
        <end position="690"/>
    </location>
</feature>
<evidence type="ECO:0000256" key="1">
    <source>
        <dbReference type="SAM" id="Phobius"/>
    </source>
</evidence>
<name>A0A9P4K7P6_9PLEO</name>
<proteinExistence type="predicted"/>
<protein>
    <recommendedName>
        <fullName evidence="4">DUF3176 domain containing protein</fullName>
    </recommendedName>
</protein>
<dbReference type="PANTHER" id="PTHR35394:SF5">
    <property type="entry name" value="DUF3176 DOMAIN-CONTAINING PROTEIN"/>
    <property type="match status" value="1"/>
</dbReference>
<dbReference type="OrthoDB" id="5242705at2759"/>
<dbReference type="EMBL" id="ML986666">
    <property type="protein sequence ID" value="KAF2261019.1"/>
    <property type="molecule type" value="Genomic_DNA"/>
</dbReference>
<evidence type="ECO:0008006" key="4">
    <source>
        <dbReference type="Google" id="ProtNLM"/>
    </source>
</evidence>
<evidence type="ECO:0000313" key="3">
    <source>
        <dbReference type="Proteomes" id="UP000800093"/>
    </source>
</evidence>
<dbReference type="PANTHER" id="PTHR35394">
    <property type="entry name" value="DUF3176 DOMAIN-CONTAINING PROTEIN"/>
    <property type="match status" value="1"/>
</dbReference>
<organism evidence="2 3">
    <name type="scientific">Lojkania enalia</name>
    <dbReference type="NCBI Taxonomy" id="147567"/>
    <lineage>
        <taxon>Eukaryota</taxon>
        <taxon>Fungi</taxon>
        <taxon>Dikarya</taxon>
        <taxon>Ascomycota</taxon>
        <taxon>Pezizomycotina</taxon>
        <taxon>Dothideomycetes</taxon>
        <taxon>Pleosporomycetidae</taxon>
        <taxon>Pleosporales</taxon>
        <taxon>Pleosporales incertae sedis</taxon>
        <taxon>Lojkania</taxon>
    </lineage>
</organism>
<reference evidence="3" key="1">
    <citation type="journal article" date="2020" name="Stud. Mycol.">
        <title>101 Dothideomycetes genomes: A test case for predicting lifestyles and emergence of pathogens.</title>
        <authorList>
            <person name="Haridas S."/>
            <person name="Albert R."/>
            <person name="Binder M."/>
            <person name="Bloem J."/>
            <person name="LaButti K."/>
            <person name="Salamov A."/>
            <person name="Andreopoulos B."/>
            <person name="Baker S."/>
            <person name="Barry K."/>
            <person name="Bills G."/>
            <person name="Bluhm B."/>
            <person name="Cannon C."/>
            <person name="Castanera R."/>
            <person name="Culley D."/>
            <person name="Daum C."/>
            <person name="Ezra D."/>
            <person name="Gonzalez J."/>
            <person name="Henrissat B."/>
            <person name="Kuo A."/>
            <person name="Liang C."/>
            <person name="Lipzen A."/>
            <person name="Lutzoni F."/>
            <person name="Magnuson J."/>
            <person name="Mondo S."/>
            <person name="Nolan M."/>
            <person name="Ohm R."/>
            <person name="Pangilinan J."/>
            <person name="Park H.-J."/>
            <person name="Ramirez L."/>
            <person name="Alfaro M."/>
            <person name="Sun H."/>
            <person name="Tritt A."/>
            <person name="Yoshinaga Y."/>
            <person name="Zwiers L.-H."/>
            <person name="Turgeon B."/>
            <person name="Goodwin S."/>
            <person name="Spatafora J."/>
            <person name="Crous P."/>
            <person name="Grigoriev I."/>
        </authorList>
    </citation>
    <scope>NUCLEOTIDE SEQUENCE [LARGE SCALE GENOMIC DNA]</scope>
    <source>
        <strain evidence="3">CBS 304.66</strain>
    </source>
</reference>
<keyword evidence="3" id="KW-1185">Reference proteome</keyword>
<evidence type="ECO:0000313" key="2">
    <source>
        <dbReference type="EMBL" id="KAF2261019.1"/>
    </source>
</evidence>
<keyword evidence="1" id="KW-1133">Transmembrane helix</keyword>
<sequence length="775" mass="86783">MSSQFKTSRWPKYPSIPIFLDTSGNRIMPTGNGTGGHYLKTPSPNTSSPQRNIRFCTLATPSDPKGQFLRVPTPAASTMHSRSLSDERSPIYSHTACQPPSQWQSQSNTGLGILNAPMNPHIIYPSKGNENDNSSDNLAQKIEARLWRFNKSDNVVARWVLEIISWLISAICMGAIVTVLVYLKDKRLPSWPLDLTLNAYIATLSRIASAALVLPVSEGLGQLKWIWFQGHSKKMWDFEIFDNASRGPWGALLLLIRTKCRTIAALGASVMLLALALDPFFQQVVDFPERWTLQGPSSLPKIVRYEPGYSTMFRGMSRVLRPDPVIQRVAEQFFFENGTRPVLFGNGTRPDFPLYCPTSNCTWPIYQTLGICSACEEVPQLLKFACLNTSMDWSSNFSELGASKDYPVGPMCGYFLNSTDEIEVPMLMSGYKLNPVNFSAEDVLLMRTQPLVTYPERKPIFGGSINFRHLRNPIVDFLIVGASNGAEGVYRNETPTAHECVLSWCVKTIKSSYYWSNYSEEVISTFLNKTMGPYPWLTSYIESPNINGTRTVYLQNITLDDPFDGNETMRYGVGNTTALETIVVFDDILPAYAAARNASSIPMLVSQINPNANYAPLTRNFGYNPWIAPNNVTRHVENLATALTNVIRSSSSNQTVTGNAYDRETYVSVRWAWLSLPLTLLFMSFIFLIATVMKSSREKGEVGIWKTSAVATLLYGLPDDVQRKINASTFMGTPRTKAKFLRVKLLPKKGWRTSGNMISPLTPEFRQYKPAPGWI</sequence>
<dbReference type="AlphaFoldDB" id="A0A9P4K7P6"/>